<sequence length="1248" mass="139861">MKRSLPSDPEVRSRKNPTSSTLQQAIQKLAPVTDAKLLGRFVEEADATAFEEIVRRYGPMVMGVARRARLQNQDQEDVFQATFWLLSRDGRKIRERDRLAGWLYQVARRMSKKCIRSYNNNLLEAVADPRTENDPAISAGWREFADVLDAEILRLPTELRSPLVICLLEGATQEQAAQRLGCSYTTLRRRFDRGRSLLRLRLEKRGVGPLAIAVLALPPSLALGSVPPSLLQSVFLFASKSTSIAQIPASVTALVSVKVISMKTAIFASLFALGISLFAYSVTPASSAAANASPDTAIESNESDHNQEAKKENPKPGTSEMTFKVLDESGKPLAGAELEFSVWAGEGEKIPKCKTNSDGVAVIRRPNEIQTLRVWCSATGYATLFRGWETGTTDQNNPLPETFTFPMKKGISIGGRVVDPKENGIANVRIEAICEKYAPHKFPNNTHYGNSLSLVNNGVQTDKDGHWSIDTVPEPVEEISLRFHSEDFASDLSLPFSIIQKDQNITLSQLKSKTAVAKLNYGSRLHGLITDPQGKPIPKAVVIFHENPFMNTGTQVVADENGKYKMPALREGTESITVVAPGYSPLLKNVKMLRGLQEQNFQLEVGHPLRLKVIDEAGHPVKVHFVLQEWRSRRSLYTSRLPDMIDLQIPRFSNAEGIYEWLWAPADEVKFEIIAEKEIFQRQRIAVKADEPLKTIVMKKPAFLSGNVKDAVTGKPIPKFRVYQIIEFSSGWLYLERNQNFVTGENGRFKIPLQRPVDDLRVLIEAEGYRSTVSKHSLIKNHIREQDFALEPALSIKGRILDAEGLPLKEAMVSVANSFQGFEFQRTKNNSTYKTDERGYFQLPAQPEDYTLIVSHASGFKRLDCRKSESNLRDITVEKWVTIRGKVWQDGKTIPNQWIELFPIPGGEYDKHHIRLNQGTQTNEKGEFELTQVPAEPLCIETRLNVWLQSVLSSSETRPLNPVPGEKIYLDLNKNGVKLTGNIHLSGDLSKLSDLEYSRLTLYRQTPDIKLPKPWNLHPIDFSSKIANHQLESNSSFVHNVFVLKPKLNGQYQIHGVPPGDYLFSIRVNEKPDGSCLDAPLIEKLVPITISPEDVTKGELRLPDIEIKVPQRLVPGTAVPTATLRDSDGKEISLKQHEGKYLLLHCWAGWCTVCSRSYPDLQKLASDFPKEKLAIVGLNLDTTVREGVESTSKNKFTWPQAYLAAEGGEKVIQDWQITSIPQFLLVSPEGKLVLRTWSIEEVLKVLKQ</sequence>
<evidence type="ECO:0000256" key="1">
    <source>
        <dbReference type="ARBA" id="ARBA00010641"/>
    </source>
</evidence>
<dbReference type="Gene3D" id="3.40.30.10">
    <property type="entry name" value="Glutaredoxin"/>
    <property type="match status" value="1"/>
</dbReference>
<dbReference type="InterPro" id="IPR008969">
    <property type="entry name" value="CarboxyPept-like_regulatory"/>
</dbReference>
<evidence type="ECO:0000313" key="8">
    <source>
        <dbReference type="Proteomes" id="UP000676194"/>
    </source>
</evidence>
<dbReference type="EMBL" id="CP074694">
    <property type="protein sequence ID" value="QVL34267.1"/>
    <property type="molecule type" value="Genomic_DNA"/>
</dbReference>
<dbReference type="SUPFAM" id="SSF88659">
    <property type="entry name" value="Sigma3 and sigma4 domains of RNA polymerase sigma factors"/>
    <property type="match status" value="1"/>
</dbReference>
<dbReference type="Gene3D" id="1.10.10.10">
    <property type="entry name" value="Winged helix-like DNA-binding domain superfamily/Winged helix DNA-binding domain"/>
    <property type="match status" value="1"/>
</dbReference>
<dbReference type="Proteomes" id="UP000676194">
    <property type="component" value="Chromosome"/>
</dbReference>
<dbReference type="RefSeq" id="WP_213499239.1">
    <property type="nucleotide sequence ID" value="NZ_CP074694.1"/>
</dbReference>
<dbReference type="Pfam" id="PF00578">
    <property type="entry name" value="AhpC-TSA"/>
    <property type="match status" value="1"/>
</dbReference>
<dbReference type="Pfam" id="PF13620">
    <property type="entry name" value="CarboxypepD_reg"/>
    <property type="match status" value="1"/>
</dbReference>
<dbReference type="Gene3D" id="2.60.40.1120">
    <property type="entry name" value="Carboxypeptidase-like, regulatory domain"/>
    <property type="match status" value="3"/>
</dbReference>
<dbReference type="SUPFAM" id="SSF88946">
    <property type="entry name" value="Sigma2 domain of RNA polymerase sigma factors"/>
    <property type="match status" value="1"/>
</dbReference>
<dbReference type="CDD" id="cd02966">
    <property type="entry name" value="TlpA_like_family"/>
    <property type="match status" value="1"/>
</dbReference>
<dbReference type="SUPFAM" id="SSF49464">
    <property type="entry name" value="Carboxypeptidase regulatory domain-like"/>
    <property type="match status" value="3"/>
</dbReference>
<dbReference type="InterPro" id="IPR036388">
    <property type="entry name" value="WH-like_DNA-bd_sf"/>
</dbReference>
<evidence type="ECO:0000256" key="2">
    <source>
        <dbReference type="ARBA" id="ARBA00023015"/>
    </source>
</evidence>
<protein>
    <submittedName>
        <fullName evidence="7">Sigma-70 family RNA polymerase sigma factor</fullName>
    </submittedName>
</protein>
<dbReference type="NCBIfam" id="TIGR02937">
    <property type="entry name" value="sigma70-ECF"/>
    <property type="match status" value="1"/>
</dbReference>
<dbReference type="KEGG" id="tsph:KIH39_10275"/>
<name>A0A8E6EWX8_9BACT</name>
<proteinExistence type="inferred from homology"/>
<keyword evidence="8" id="KW-1185">Reference proteome</keyword>
<dbReference type="InterPro" id="IPR013325">
    <property type="entry name" value="RNA_pol_sigma_r2"/>
</dbReference>
<comment type="similarity">
    <text evidence="1">Belongs to the sigma-70 factor family. ECF subfamily.</text>
</comment>
<dbReference type="Pfam" id="PF04542">
    <property type="entry name" value="Sigma70_r2"/>
    <property type="match status" value="1"/>
</dbReference>
<dbReference type="InterPro" id="IPR013766">
    <property type="entry name" value="Thioredoxin_domain"/>
</dbReference>
<dbReference type="Gene3D" id="1.10.1740.10">
    <property type="match status" value="1"/>
</dbReference>
<reference evidence="7" key="1">
    <citation type="submission" date="2021-05" db="EMBL/GenBank/DDBJ databases">
        <title>Complete genome sequence of the cellulolytic planctomycete Telmatocola sphagniphila SP2T and characterization of the first cellulase from planctomycetes.</title>
        <authorList>
            <person name="Rakitin A.L."/>
            <person name="Beletsky A.V."/>
            <person name="Naumoff D.G."/>
            <person name="Kulichevskaya I.S."/>
            <person name="Mardanov A.V."/>
            <person name="Ravin N.V."/>
            <person name="Dedysh S.N."/>
        </authorList>
    </citation>
    <scope>NUCLEOTIDE SEQUENCE</scope>
    <source>
        <strain evidence="7">SP2T</strain>
    </source>
</reference>
<evidence type="ECO:0000256" key="3">
    <source>
        <dbReference type="ARBA" id="ARBA00023082"/>
    </source>
</evidence>
<dbReference type="InterPro" id="IPR007627">
    <property type="entry name" value="RNA_pol_sigma70_r2"/>
</dbReference>
<dbReference type="InterPro" id="IPR000866">
    <property type="entry name" value="AhpC/TSA"/>
</dbReference>
<feature type="region of interest" description="Disordered" evidence="5">
    <location>
        <begin position="1"/>
        <end position="23"/>
    </location>
</feature>
<dbReference type="InterPro" id="IPR013324">
    <property type="entry name" value="RNA_pol_sigma_r3/r4-like"/>
</dbReference>
<evidence type="ECO:0000259" key="6">
    <source>
        <dbReference type="PROSITE" id="PS51352"/>
    </source>
</evidence>
<dbReference type="InterPro" id="IPR014284">
    <property type="entry name" value="RNA_pol_sigma-70_dom"/>
</dbReference>
<feature type="region of interest" description="Disordered" evidence="5">
    <location>
        <begin position="293"/>
        <end position="321"/>
    </location>
</feature>
<dbReference type="PANTHER" id="PTHR43133:SF51">
    <property type="entry name" value="RNA POLYMERASE SIGMA FACTOR"/>
    <property type="match status" value="1"/>
</dbReference>
<dbReference type="InterPro" id="IPR036249">
    <property type="entry name" value="Thioredoxin-like_sf"/>
</dbReference>
<feature type="compositionally biased region" description="Basic and acidic residues" evidence="5">
    <location>
        <begin position="302"/>
        <end position="314"/>
    </location>
</feature>
<dbReference type="GO" id="GO:0016987">
    <property type="term" value="F:sigma factor activity"/>
    <property type="evidence" value="ECO:0007669"/>
    <property type="project" value="UniProtKB-KW"/>
</dbReference>
<evidence type="ECO:0000256" key="5">
    <source>
        <dbReference type="SAM" id="MobiDB-lite"/>
    </source>
</evidence>
<dbReference type="GO" id="GO:0016491">
    <property type="term" value="F:oxidoreductase activity"/>
    <property type="evidence" value="ECO:0007669"/>
    <property type="project" value="InterPro"/>
</dbReference>
<dbReference type="GO" id="GO:0016209">
    <property type="term" value="F:antioxidant activity"/>
    <property type="evidence" value="ECO:0007669"/>
    <property type="project" value="InterPro"/>
</dbReference>
<keyword evidence="4" id="KW-0804">Transcription</keyword>
<evidence type="ECO:0000256" key="4">
    <source>
        <dbReference type="ARBA" id="ARBA00023163"/>
    </source>
</evidence>
<keyword evidence="3" id="KW-0731">Sigma factor</keyword>
<dbReference type="AlphaFoldDB" id="A0A8E6EWX8"/>
<dbReference type="SUPFAM" id="SSF52833">
    <property type="entry name" value="Thioredoxin-like"/>
    <property type="match status" value="1"/>
</dbReference>
<keyword evidence="2" id="KW-0805">Transcription regulation</keyword>
<dbReference type="GO" id="GO:0006352">
    <property type="term" value="P:DNA-templated transcription initiation"/>
    <property type="evidence" value="ECO:0007669"/>
    <property type="project" value="InterPro"/>
</dbReference>
<accession>A0A8E6EWX8</accession>
<dbReference type="InterPro" id="IPR039425">
    <property type="entry name" value="RNA_pol_sigma-70-like"/>
</dbReference>
<dbReference type="PROSITE" id="PS51352">
    <property type="entry name" value="THIOREDOXIN_2"/>
    <property type="match status" value="1"/>
</dbReference>
<gene>
    <name evidence="7" type="ORF">KIH39_10275</name>
</gene>
<dbReference type="PANTHER" id="PTHR43133">
    <property type="entry name" value="RNA POLYMERASE ECF-TYPE SIGMA FACTO"/>
    <property type="match status" value="1"/>
</dbReference>
<feature type="domain" description="Thioredoxin" evidence="6">
    <location>
        <begin position="1113"/>
        <end position="1248"/>
    </location>
</feature>
<evidence type="ECO:0000313" key="7">
    <source>
        <dbReference type="EMBL" id="QVL34267.1"/>
    </source>
</evidence>
<organism evidence="7 8">
    <name type="scientific">Telmatocola sphagniphila</name>
    <dbReference type="NCBI Taxonomy" id="1123043"/>
    <lineage>
        <taxon>Bacteria</taxon>
        <taxon>Pseudomonadati</taxon>
        <taxon>Planctomycetota</taxon>
        <taxon>Planctomycetia</taxon>
        <taxon>Gemmatales</taxon>
        <taxon>Gemmataceae</taxon>
    </lineage>
</organism>